<feature type="binding site" evidence="5 6">
    <location>
        <begin position="210"/>
        <end position="212"/>
    </location>
    <ligand>
        <name>substrate</name>
    </ligand>
</feature>
<dbReference type="AlphaFoldDB" id="A0AAU8DM39"/>
<feature type="domain" description="Pyridoxamine 5'-phosphate oxidase N-terminal" evidence="9">
    <location>
        <begin position="48"/>
        <end position="166"/>
    </location>
</feature>
<feature type="binding site" evidence="5 7">
    <location>
        <begin position="158"/>
        <end position="159"/>
    </location>
    <ligand>
        <name>FMN</name>
        <dbReference type="ChEBI" id="CHEBI:58210"/>
    </ligand>
</feature>
<dbReference type="EMBL" id="CP159218">
    <property type="protein sequence ID" value="XCG63058.1"/>
    <property type="molecule type" value="Genomic_DNA"/>
</dbReference>
<feature type="binding site" evidence="5 7">
    <location>
        <begin position="91"/>
        <end position="92"/>
    </location>
    <ligand>
        <name>FMN</name>
        <dbReference type="ChEBI" id="CHEBI:58210"/>
    </ligand>
</feature>
<keyword evidence="4 5" id="KW-0560">Oxidoreductase</keyword>
<dbReference type="NCBIfam" id="TIGR00558">
    <property type="entry name" value="pdxH"/>
    <property type="match status" value="1"/>
</dbReference>
<comment type="pathway">
    <text evidence="5">Cofactor metabolism; pyridoxal 5'-phosphate salvage; pyridoxal 5'-phosphate from pyridoxamine 5'-phosphate: step 1/1.</text>
</comment>
<feature type="binding site" evidence="5 6">
    <location>
        <position position="142"/>
    </location>
    <ligand>
        <name>substrate</name>
    </ligand>
</feature>
<feature type="binding site" evidence="5 6">
    <location>
        <position position="146"/>
    </location>
    <ligand>
        <name>substrate</name>
    </ligand>
</feature>
<dbReference type="InterPro" id="IPR000659">
    <property type="entry name" value="Pyridox_Oxase"/>
</dbReference>
<evidence type="ECO:0000259" key="9">
    <source>
        <dbReference type="Pfam" id="PF01243"/>
    </source>
</evidence>
<feature type="binding site" evidence="5 6">
    <location>
        <position position="81"/>
    </location>
    <ligand>
        <name>substrate</name>
    </ligand>
</feature>
<comment type="cofactor">
    <cofactor evidence="5 7">
        <name>FMN</name>
        <dbReference type="ChEBI" id="CHEBI:58210"/>
    </cofactor>
    <text evidence="5 7">Binds 1 FMN per subunit.</text>
</comment>
<comment type="subunit">
    <text evidence="5">Homodimer.</text>
</comment>
<dbReference type="PROSITE" id="PS01064">
    <property type="entry name" value="PYRIDOX_OXIDASE"/>
    <property type="match status" value="1"/>
</dbReference>
<feature type="binding site" evidence="5 7">
    <location>
        <position position="98"/>
    </location>
    <ligand>
        <name>FMN</name>
        <dbReference type="ChEBI" id="CHEBI:58210"/>
    </ligand>
</feature>
<feature type="binding site" evidence="6">
    <location>
        <begin position="23"/>
        <end position="26"/>
    </location>
    <ligand>
        <name>substrate</name>
    </ligand>
</feature>
<gene>
    <name evidence="5 11" type="primary">pdxH</name>
    <name evidence="11" type="ORF">ABLG96_17880</name>
</gene>
<evidence type="ECO:0000256" key="8">
    <source>
        <dbReference type="SAM" id="MobiDB-lite"/>
    </source>
</evidence>
<name>A0AAU8DM39_9ACTN</name>
<feature type="compositionally biased region" description="Basic and acidic residues" evidence="8">
    <location>
        <begin position="9"/>
        <end position="20"/>
    </location>
</feature>
<dbReference type="Pfam" id="PF10590">
    <property type="entry name" value="PNP_phzG_C"/>
    <property type="match status" value="1"/>
</dbReference>
<dbReference type="PIRSF" id="PIRSF000190">
    <property type="entry name" value="Pyd_amn-ph_oxd"/>
    <property type="match status" value="1"/>
</dbReference>
<feature type="region of interest" description="Disordered" evidence="8">
    <location>
        <begin position="1"/>
        <end position="20"/>
    </location>
</feature>
<dbReference type="EC" id="1.4.3.5" evidence="5"/>
<protein>
    <recommendedName>
        <fullName evidence="5">Pyridoxine/pyridoxamine 5'-phosphate oxidase</fullName>
        <ecNumber evidence="5">1.4.3.5</ecNumber>
    </recommendedName>
    <alternativeName>
        <fullName evidence="5">PNP/PMP oxidase</fullName>
        <shortName evidence="5">PNPOx</shortName>
    </alternativeName>
    <alternativeName>
        <fullName evidence="5">Pyridoxal 5'-phosphate synthase</fullName>
    </alternativeName>
</protein>
<dbReference type="NCBIfam" id="NF004231">
    <property type="entry name" value="PRK05679.1"/>
    <property type="match status" value="1"/>
</dbReference>
<feature type="binding site" evidence="5 7">
    <location>
        <position position="120"/>
    </location>
    <ligand>
        <name>FMN</name>
        <dbReference type="ChEBI" id="CHEBI:58210"/>
    </ligand>
</feature>
<organism evidence="11">
    <name type="scientific">Nakamurella sp. A5-74</name>
    <dbReference type="NCBI Taxonomy" id="3158264"/>
    <lineage>
        <taxon>Bacteria</taxon>
        <taxon>Bacillati</taxon>
        <taxon>Actinomycetota</taxon>
        <taxon>Actinomycetes</taxon>
        <taxon>Nakamurellales</taxon>
        <taxon>Nakamurellaceae</taxon>
        <taxon>Nakamurella</taxon>
    </lineage>
</organism>
<dbReference type="HAMAP" id="MF_01629">
    <property type="entry name" value="PdxH"/>
    <property type="match status" value="1"/>
</dbReference>
<evidence type="ECO:0000256" key="6">
    <source>
        <dbReference type="PIRSR" id="PIRSR000190-1"/>
    </source>
</evidence>
<dbReference type="Pfam" id="PF01243">
    <property type="entry name" value="PNPOx_N"/>
    <property type="match status" value="1"/>
</dbReference>
<comment type="function">
    <text evidence="5">Catalyzes the oxidation of either pyridoxine 5'-phosphate (PNP) or pyridoxamine 5'-phosphate (PMP) into pyridoxal 5'-phosphate (PLP).</text>
</comment>
<dbReference type="InterPro" id="IPR019576">
    <property type="entry name" value="Pyridoxamine_oxidase_dimer_C"/>
</dbReference>
<dbReference type="GO" id="GO:0008615">
    <property type="term" value="P:pyridoxine biosynthetic process"/>
    <property type="evidence" value="ECO:0007669"/>
    <property type="project" value="UniProtKB-UniRule"/>
</dbReference>
<dbReference type="PANTHER" id="PTHR10851:SF0">
    <property type="entry name" value="PYRIDOXINE-5'-PHOSPHATE OXIDASE"/>
    <property type="match status" value="1"/>
</dbReference>
<evidence type="ECO:0000256" key="5">
    <source>
        <dbReference type="HAMAP-Rule" id="MF_01629"/>
    </source>
</evidence>
<feature type="binding site" evidence="5 7">
    <location>
        <position position="204"/>
    </location>
    <ligand>
        <name>FMN</name>
        <dbReference type="ChEBI" id="CHEBI:58210"/>
    </ligand>
</feature>
<feature type="domain" description="Pyridoxine 5'-phosphate oxidase dimerisation C-terminal" evidence="10">
    <location>
        <begin position="191"/>
        <end position="231"/>
    </location>
</feature>
<comment type="catalytic activity">
    <reaction evidence="5">
        <text>pyridoxamine 5'-phosphate + O2 + H2O = pyridoxal 5'-phosphate + H2O2 + NH4(+)</text>
        <dbReference type="Rhea" id="RHEA:15817"/>
        <dbReference type="ChEBI" id="CHEBI:15377"/>
        <dbReference type="ChEBI" id="CHEBI:15379"/>
        <dbReference type="ChEBI" id="CHEBI:16240"/>
        <dbReference type="ChEBI" id="CHEBI:28938"/>
        <dbReference type="ChEBI" id="CHEBI:58451"/>
        <dbReference type="ChEBI" id="CHEBI:597326"/>
        <dbReference type="EC" id="1.4.3.5"/>
    </reaction>
</comment>
<comment type="pathway">
    <text evidence="5">Cofactor metabolism; pyridoxal 5'-phosphate salvage; pyridoxal 5'-phosphate from pyridoxine 5'-phosphate: step 1/1.</text>
</comment>
<dbReference type="Gene3D" id="2.30.110.10">
    <property type="entry name" value="Electron Transport, Fmn-binding Protein, Chain A"/>
    <property type="match status" value="1"/>
</dbReference>
<sequence length="231" mass="26121">MSDPTGEQSRPERGTSEELARMRVDYDRGGFDEADLAPTWWEQFDGWLHDAIDADVTEPNAIVLGTASRGGDVATRNVLAKGVDSRGLVFYTNYASDKSAHLLENPRASATFSWLPVYRQVHLRGPVEQVDPETTLAYWRQRPRGSQLGAWASTERPQSSLLSSRAELSEVLASLEQRFEGMDEVPLPPQWGGWLLRPETVEFWQGQRSRVHDRLRFRSIGDAWVVERLAP</sequence>
<accession>A0AAU8DM39</accession>
<keyword evidence="2 5" id="KW-0285">Flavoprotein</keyword>
<dbReference type="PANTHER" id="PTHR10851">
    <property type="entry name" value="PYRIDOXINE-5-PHOSPHATE OXIDASE"/>
    <property type="match status" value="1"/>
</dbReference>
<feature type="binding site" evidence="5 7">
    <location>
        <begin position="76"/>
        <end position="81"/>
    </location>
    <ligand>
        <name>FMN</name>
        <dbReference type="ChEBI" id="CHEBI:58210"/>
    </ligand>
</feature>
<keyword evidence="3 5" id="KW-0288">FMN</keyword>
<feature type="binding site" evidence="5 6">
    <location>
        <position position="138"/>
    </location>
    <ligand>
        <name>substrate</name>
    </ligand>
</feature>
<dbReference type="SUPFAM" id="SSF50475">
    <property type="entry name" value="FMN-binding split barrel"/>
    <property type="match status" value="1"/>
</dbReference>
<evidence type="ECO:0000256" key="1">
    <source>
        <dbReference type="ARBA" id="ARBA00007301"/>
    </source>
</evidence>
<comment type="similarity">
    <text evidence="1 5">Belongs to the pyridoxamine 5'-phosphate oxidase family.</text>
</comment>
<reference evidence="11" key="1">
    <citation type="submission" date="2024-05" db="EMBL/GenBank/DDBJ databases">
        <authorList>
            <person name="Cai S.Y."/>
            <person name="Jin L.M."/>
            <person name="Li H.R."/>
        </authorList>
    </citation>
    <scope>NUCLEOTIDE SEQUENCE</scope>
    <source>
        <strain evidence="11">A5-74</strain>
    </source>
</reference>
<evidence type="ECO:0000259" key="10">
    <source>
        <dbReference type="Pfam" id="PF10590"/>
    </source>
</evidence>
<dbReference type="InterPro" id="IPR019740">
    <property type="entry name" value="Pyridox_Oxase_CS"/>
</dbReference>
<dbReference type="RefSeq" id="WP_353648673.1">
    <property type="nucleotide sequence ID" value="NZ_CP159218.1"/>
</dbReference>
<evidence type="ECO:0000256" key="2">
    <source>
        <dbReference type="ARBA" id="ARBA00022630"/>
    </source>
</evidence>
<evidence type="ECO:0000256" key="4">
    <source>
        <dbReference type="ARBA" id="ARBA00023002"/>
    </source>
</evidence>
<evidence type="ECO:0000256" key="3">
    <source>
        <dbReference type="ARBA" id="ARBA00022643"/>
    </source>
</evidence>
<keyword evidence="5" id="KW-0664">Pyridoxine biosynthesis</keyword>
<evidence type="ECO:0000256" key="7">
    <source>
        <dbReference type="PIRSR" id="PIRSR000190-2"/>
    </source>
</evidence>
<comment type="caution">
    <text evidence="5">Lacks conserved residue(s) required for the propagation of feature annotation.</text>
</comment>
<evidence type="ECO:0000313" key="11">
    <source>
        <dbReference type="EMBL" id="XCG63058.1"/>
    </source>
</evidence>
<proteinExistence type="inferred from homology"/>
<dbReference type="GO" id="GO:0010181">
    <property type="term" value="F:FMN binding"/>
    <property type="evidence" value="ECO:0007669"/>
    <property type="project" value="UniProtKB-UniRule"/>
</dbReference>
<dbReference type="InterPro" id="IPR012349">
    <property type="entry name" value="Split_barrel_FMN-bd"/>
</dbReference>
<feature type="binding site" evidence="5 7">
    <location>
        <position position="214"/>
    </location>
    <ligand>
        <name>FMN</name>
        <dbReference type="ChEBI" id="CHEBI:58210"/>
    </ligand>
</feature>
<dbReference type="InterPro" id="IPR011576">
    <property type="entry name" value="Pyridox_Oxase_N"/>
</dbReference>
<comment type="catalytic activity">
    <reaction evidence="5">
        <text>pyridoxine 5'-phosphate + O2 = pyridoxal 5'-phosphate + H2O2</text>
        <dbReference type="Rhea" id="RHEA:15149"/>
        <dbReference type="ChEBI" id="CHEBI:15379"/>
        <dbReference type="ChEBI" id="CHEBI:16240"/>
        <dbReference type="ChEBI" id="CHEBI:58589"/>
        <dbReference type="ChEBI" id="CHEBI:597326"/>
        <dbReference type="EC" id="1.4.3.5"/>
    </reaction>
</comment>
<dbReference type="GO" id="GO:0004733">
    <property type="term" value="F:pyridoxamine phosphate oxidase activity"/>
    <property type="evidence" value="ECO:0007669"/>
    <property type="project" value="UniProtKB-UniRule"/>
</dbReference>